<dbReference type="EMBL" id="LKHP01000012">
    <property type="protein sequence ID" value="KRQ86274.1"/>
    <property type="molecule type" value="Genomic_DNA"/>
</dbReference>
<dbReference type="RefSeq" id="WP_057979216.1">
    <property type="nucleotide sequence ID" value="NZ_LKHP01000012.1"/>
</dbReference>
<dbReference type="SMART" id="SM00354">
    <property type="entry name" value="HTH_LACI"/>
    <property type="match status" value="1"/>
</dbReference>
<proteinExistence type="predicted"/>
<dbReference type="InterPro" id="IPR010982">
    <property type="entry name" value="Lambda_DNA-bd_dom_sf"/>
</dbReference>
<dbReference type="AlphaFoldDB" id="A0A0R3K094"/>
<dbReference type="Proteomes" id="UP000052015">
    <property type="component" value="Unassembled WGS sequence"/>
</dbReference>
<dbReference type="STRING" id="908809.ABG79_01897"/>
<name>A0A0R3K094_CALMK</name>
<dbReference type="OrthoDB" id="9789891at2"/>
<reference evidence="6 7" key="1">
    <citation type="submission" date="2015-09" db="EMBL/GenBank/DDBJ databases">
        <title>Draft genome sequence of a Caloramator mitchellensis, a moderate thermophile from the Great Artesian Basin of Australia.</title>
        <authorList>
            <person name="Patel B.K."/>
        </authorList>
    </citation>
    <scope>NUCLEOTIDE SEQUENCE [LARGE SCALE GENOMIC DNA]</scope>
    <source>
        <strain evidence="6 7">VF08</strain>
    </source>
</reference>
<accession>A0A0R3K094</accession>
<dbReference type="CDD" id="cd01392">
    <property type="entry name" value="HTH_LacI"/>
    <property type="match status" value="1"/>
</dbReference>
<dbReference type="Pfam" id="PF00356">
    <property type="entry name" value="LacI"/>
    <property type="match status" value="1"/>
</dbReference>
<organism evidence="6 7">
    <name type="scientific">Caloramator mitchellensis</name>
    <dbReference type="NCBI Taxonomy" id="908809"/>
    <lineage>
        <taxon>Bacteria</taxon>
        <taxon>Bacillati</taxon>
        <taxon>Bacillota</taxon>
        <taxon>Clostridia</taxon>
        <taxon>Eubacteriales</taxon>
        <taxon>Clostridiaceae</taxon>
        <taxon>Caloramator</taxon>
    </lineage>
</organism>
<evidence type="ECO:0000259" key="5">
    <source>
        <dbReference type="PROSITE" id="PS50932"/>
    </source>
</evidence>
<evidence type="ECO:0000256" key="1">
    <source>
        <dbReference type="ARBA" id="ARBA00022491"/>
    </source>
</evidence>
<sequence length="340" mass="38587">MVTIYDVAKEAGCSPATVSKAFNNYKSISQKTYKKIMETADKLGYTPNNSARALATKKTWLIGVVLSEELHTGITHPHFSEILQSFNTRIGEYGYDIVFISKRFGNKEESYLEHCLYRGVDGVLLAVGAKFKDEIKSILESDIKCVSVEGIYPNKYTVISDNRMGSFQALEYLYFLGHRKIAHIACPLNSVAGRERYEAYREFLESRGMEFNPKYVVEAEDFTHEAGQKAALQLLQQTFDDFPTAVYVAYDDVAYVSMTTFQEKGFRIPEDISIVGFDNIKISAFTTPPLTTIEQDRMEIGKRAADLLINLIEEKEIDEPYEIRIPTKLIMRNSCSRVAE</sequence>
<dbReference type="Pfam" id="PF13377">
    <property type="entry name" value="Peripla_BP_3"/>
    <property type="match status" value="1"/>
</dbReference>
<keyword evidence="2" id="KW-0805">Transcription regulation</keyword>
<evidence type="ECO:0000256" key="4">
    <source>
        <dbReference type="ARBA" id="ARBA00023163"/>
    </source>
</evidence>
<keyword evidence="7" id="KW-1185">Reference proteome</keyword>
<dbReference type="Gene3D" id="3.40.50.2300">
    <property type="match status" value="2"/>
</dbReference>
<dbReference type="CDD" id="cd06267">
    <property type="entry name" value="PBP1_LacI_sugar_binding-like"/>
    <property type="match status" value="1"/>
</dbReference>
<dbReference type="SUPFAM" id="SSF47413">
    <property type="entry name" value="lambda repressor-like DNA-binding domains"/>
    <property type="match status" value="1"/>
</dbReference>
<keyword evidence="3" id="KW-0238">DNA-binding</keyword>
<dbReference type="SUPFAM" id="SSF53822">
    <property type="entry name" value="Periplasmic binding protein-like I"/>
    <property type="match status" value="1"/>
</dbReference>
<dbReference type="InterPro" id="IPR046335">
    <property type="entry name" value="LacI/GalR-like_sensor"/>
</dbReference>
<dbReference type="PROSITE" id="PS50932">
    <property type="entry name" value="HTH_LACI_2"/>
    <property type="match status" value="1"/>
</dbReference>
<evidence type="ECO:0000256" key="3">
    <source>
        <dbReference type="ARBA" id="ARBA00023125"/>
    </source>
</evidence>
<dbReference type="Gene3D" id="1.10.260.40">
    <property type="entry name" value="lambda repressor-like DNA-binding domains"/>
    <property type="match status" value="1"/>
</dbReference>
<dbReference type="GO" id="GO:0003700">
    <property type="term" value="F:DNA-binding transcription factor activity"/>
    <property type="evidence" value="ECO:0007669"/>
    <property type="project" value="TreeGrafter"/>
</dbReference>
<dbReference type="PANTHER" id="PTHR30146">
    <property type="entry name" value="LACI-RELATED TRANSCRIPTIONAL REPRESSOR"/>
    <property type="match status" value="1"/>
</dbReference>
<evidence type="ECO:0000256" key="2">
    <source>
        <dbReference type="ARBA" id="ARBA00023015"/>
    </source>
</evidence>
<dbReference type="InterPro" id="IPR028082">
    <property type="entry name" value="Peripla_BP_I"/>
</dbReference>
<dbReference type="GO" id="GO:0000976">
    <property type="term" value="F:transcription cis-regulatory region binding"/>
    <property type="evidence" value="ECO:0007669"/>
    <property type="project" value="TreeGrafter"/>
</dbReference>
<gene>
    <name evidence="6" type="primary">ccpA_5</name>
    <name evidence="6" type="ORF">ABG79_01897</name>
</gene>
<evidence type="ECO:0000313" key="6">
    <source>
        <dbReference type="EMBL" id="KRQ86274.1"/>
    </source>
</evidence>
<feature type="domain" description="HTH lacI-type" evidence="5">
    <location>
        <begin position="2"/>
        <end position="56"/>
    </location>
</feature>
<comment type="caution">
    <text evidence="6">The sequence shown here is derived from an EMBL/GenBank/DDBJ whole genome shotgun (WGS) entry which is preliminary data.</text>
</comment>
<keyword evidence="1" id="KW-0678">Repressor</keyword>
<dbReference type="PANTHER" id="PTHR30146:SF148">
    <property type="entry name" value="HTH-TYPE TRANSCRIPTIONAL REPRESSOR PURR-RELATED"/>
    <property type="match status" value="1"/>
</dbReference>
<keyword evidence="4" id="KW-0804">Transcription</keyword>
<evidence type="ECO:0000313" key="7">
    <source>
        <dbReference type="Proteomes" id="UP000052015"/>
    </source>
</evidence>
<dbReference type="InterPro" id="IPR000843">
    <property type="entry name" value="HTH_LacI"/>
</dbReference>
<protein>
    <submittedName>
        <fullName evidence="6">Catabolite control protein A</fullName>
    </submittedName>
</protein>